<dbReference type="RefSeq" id="WP_034727794.1">
    <property type="nucleotide sequence ID" value="NZ_PIQE01000001.1"/>
</dbReference>
<keyword evidence="4" id="KW-1185">Reference proteome</keyword>
<comment type="caution">
    <text evidence="3">The sequence shown here is derived from an EMBL/GenBank/DDBJ whole genome shotgun (WGS) entry which is preliminary data.</text>
</comment>
<dbReference type="Proteomes" id="UP000287022">
    <property type="component" value="Unassembled WGS sequence"/>
</dbReference>
<name>A0A432ZAI4_9GAMM</name>
<dbReference type="InterPro" id="IPR038765">
    <property type="entry name" value="Papain-like_cys_pep_sf"/>
</dbReference>
<dbReference type="PROSITE" id="PS51257">
    <property type="entry name" value="PROKAR_LIPOPROTEIN"/>
    <property type="match status" value="1"/>
</dbReference>
<evidence type="ECO:0000313" key="3">
    <source>
        <dbReference type="EMBL" id="RUO74955.1"/>
    </source>
</evidence>
<evidence type="ECO:0000259" key="2">
    <source>
        <dbReference type="SMART" id="SM00460"/>
    </source>
</evidence>
<dbReference type="SUPFAM" id="SSF54001">
    <property type="entry name" value="Cysteine proteinases"/>
    <property type="match status" value="1"/>
</dbReference>
<feature type="signal peptide" evidence="1">
    <location>
        <begin position="1"/>
        <end position="19"/>
    </location>
</feature>
<protein>
    <submittedName>
        <fullName evidence="3">Transglutaminase</fullName>
    </submittedName>
</protein>
<dbReference type="InterPro" id="IPR002931">
    <property type="entry name" value="Transglutaminase-like"/>
</dbReference>
<dbReference type="PANTHER" id="PTHR38339:SF1">
    <property type="entry name" value="TRANSGLUTAMINASE-LIKE DOMAIN-CONTAINING PROTEIN"/>
    <property type="match status" value="1"/>
</dbReference>
<sequence length="444" mass="51315">MRPLLHPVLLAMLAGSALIGCSSEPQSAPQDNAEQISETERKARMRRDFQWTEARVKEKLAELIPDYTEADFERWDAAGLLEYQIIDGEKRYFNRAVSNLFYIDDAARDRRIEPKSWYYSIAPLYQVHPHHQAIMNNEDTSKRIRITYELTVKPDVIPAEQTLRVWLPFPRAIPGQQTDIQLLSASPTDPLIANEQQLQRTAYFEQQTKAGEPTAFSISYEYTAHAIHNRIDAAQVTPLKDPAALAPYLGERAPHMVFNETLQALNERIVGDETNLYRIAQKLFAAVDDIPWASAREYSSIANISEYAATAGHADCGQQTLLLMTLMRMNGIPTRWQSGWEFSDGKFNTMHDWGWFYLEPYGWMPMDVTHGQLNTMDDALRWFYLGSLDAYRLTFNDDFSQPFFPAKQHTRSETVDSQRGEVEWELGNLYFDKWNYKMTWEVIE</sequence>
<feature type="chain" id="PRO_5019176590" evidence="1">
    <location>
        <begin position="20"/>
        <end position="444"/>
    </location>
</feature>
<accession>A0A432ZAI4</accession>
<dbReference type="EMBL" id="PIQE01000001">
    <property type="protein sequence ID" value="RUO74955.1"/>
    <property type="molecule type" value="Genomic_DNA"/>
</dbReference>
<gene>
    <name evidence="3" type="ORF">CWI80_06410</name>
</gene>
<proteinExistence type="predicted"/>
<dbReference type="Pfam" id="PF01841">
    <property type="entry name" value="Transglut_core"/>
    <property type="match status" value="1"/>
</dbReference>
<keyword evidence="1" id="KW-0732">Signal</keyword>
<organism evidence="3 4">
    <name type="scientific">Pseudidiomarina sediminum</name>
    <dbReference type="NCBI Taxonomy" id="431675"/>
    <lineage>
        <taxon>Bacteria</taxon>
        <taxon>Pseudomonadati</taxon>
        <taxon>Pseudomonadota</taxon>
        <taxon>Gammaproteobacteria</taxon>
        <taxon>Alteromonadales</taxon>
        <taxon>Idiomarinaceae</taxon>
        <taxon>Pseudidiomarina</taxon>
    </lineage>
</organism>
<feature type="domain" description="Transglutaminase-like" evidence="2">
    <location>
        <begin position="308"/>
        <end position="370"/>
    </location>
</feature>
<dbReference type="AlphaFoldDB" id="A0A432ZAI4"/>
<reference evidence="4" key="1">
    <citation type="journal article" date="2018" name="Front. Microbiol.">
        <title>Genome-Based Analysis Reveals the Taxonomy and Diversity of the Family Idiomarinaceae.</title>
        <authorList>
            <person name="Liu Y."/>
            <person name="Lai Q."/>
            <person name="Shao Z."/>
        </authorList>
    </citation>
    <scope>NUCLEOTIDE SEQUENCE [LARGE SCALE GENOMIC DNA]</scope>
    <source>
        <strain evidence="4">c121</strain>
    </source>
</reference>
<evidence type="ECO:0000256" key="1">
    <source>
        <dbReference type="SAM" id="SignalP"/>
    </source>
</evidence>
<evidence type="ECO:0000313" key="4">
    <source>
        <dbReference type="Proteomes" id="UP000287022"/>
    </source>
</evidence>
<dbReference type="STRING" id="1122124.GCA_000423165_00132"/>
<dbReference type="Gene3D" id="3.10.620.30">
    <property type="match status" value="1"/>
</dbReference>
<dbReference type="PANTHER" id="PTHR38339">
    <property type="entry name" value="TRANSGLUTAMINASE DOMAIN PROTEIN"/>
    <property type="match status" value="1"/>
</dbReference>
<dbReference type="SMART" id="SM00460">
    <property type="entry name" value="TGc"/>
    <property type="match status" value="1"/>
</dbReference>